<proteinExistence type="inferred from homology"/>
<keyword evidence="3" id="KW-1185">Reference proteome</keyword>
<evidence type="ECO:0000256" key="1">
    <source>
        <dbReference type="ARBA" id="ARBA00006484"/>
    </source>
</evidence>
<dbReference type="SUPFAM" id="SSF51735">
    <property type="entry name" value="NAD(P)-binding Rossmann-fold domains"/>
    <property type="match status" value="1"/>
</dbReference>
<dbReference type="OrthoDB" id="7442at2157"/>
<dbReference type="Pfam" id="PF13561">
    <property type="entry name" value="adh_short_C2"/>
    <property type="match status" value="1"/>
</dbReference>
<dbReference type="InterPro" id="IPR036291">
    <property type="entry name" value="NAD(P)-bd_dom_sf"/>
</dbReference>
<reference evidence="3" key="1">
    <citation type="submission" date="2016-10" db="EMBL/GenBank/DDBJ databases">
        <authorList>
            <person name="Varghese N."/>
            <person name="Submissions S."/>
        </authorList>
    </citation>
    <scope>NUCLEOTIDE SEQUENCE [LARGE SCALE GENOMIC DNA]</scope>
    <source>
        <strain evidence="3">DC30,IBRC 10041,KCTC 4046</strain>
    </source>
</reference>
<dbReference type="InterPro" id="IPR002347">
    <property type="entry name" value="SDR_fam"/>
</dbReference>
<evidence type="ECO:0000313" key="2">
    <source>
        <dbReference type="EMBL" id="SDY11425.1"/>
    </source>
</evidence>
<dbReference type="Proteomes" id="UP000199079">
    <property type="component" value="Unassembled WGS sequence"/>
</dbReference>
<dbReference type="InterPro" id="IPR050259">
    <property type="entry name" value="SDR"/>
</dbReference>
<dbReference type="PANTHER" id="PTHR42879">
    <property type="entry name" value="3-OXOACYL-(ACYL-CARRIER-PROTEIN) REDUCTASE"/>
    <property type="match status" value="1"/>
</dbReference>
<sequence>MDLGLEDASVFIAAGSKGLGRGAAEQFVAEGASVAIASRNPENLETARESILEATDRESSAVVPVELDLSDADAIEDAVQSAIDELGGLDVLVTNHGGPENTSFADTSLAAFDSGYNDVLRSTVALCKAALPTLRESGGAITHLVAASAREPTPHGTIGNVFRPGIYGLSKVLANEEGDHGIRSNCVAPRGVLSDRIEEKIEARAEREGISEAEVRELRVAELPVAEMGTTEEFGKAVAFVSSPAASYITGSVIPVDGGWSRRVL</sequence>
<comment type="similarity">
    <text evidence="1">Belongs to the short-chain dehydrogenases/reductases (SDR) family.</text>
</comment>
<name>A0A1H3H882_9EURY</name>
<gene>
    <name evidence="2" type="ORF">SAMN05216564_103151</name>
</gene>
<dbReference type="Gene3D" id="3.40.50.720">
    <property type="entry name" value="NAD(P)-binding Rossmann-like Domain"/>
    <property type="match status" value="1"/>
</dbReference>
<accession>A0A1H3H882</accession>
<dbReference type="PANTHER" id="PTHR42879:SF6">
    <property type="entry name" value="NADPH-DEPENDENT REDUCTASE BACG"/>
    <property type="match status" value="1"/>
</dbReference>
<organism evidence="2 3">
    <name type="scientific">Halopenitus persicus</name>
    <dbReference type="NCBI Taxonomy" id="1048396"/>
    <lineage>
        <taxon>Archaea</taxon>
        <taxon>Methanobacteriati</taxon>
        <taxon>Methanobacteriota</taxon>
        <taxon>Stenosarchaea group</taxon>
        <taxon>Halobacteria</taxon>
        <taxon>Halobacteriales</taxon>
        <taxon>Haloferacaceae</taxon>
        <taxon>Halopenitus</taxon>
    </lineage>
</organism>
<evidence type="ECO:0000313" key="3">
    <source>
        <dbReference type="Proteomes" id="UP000199079"/>
    </source>
</evidence>
<dbReference type="RefSeq" id="WP_039401770.1">
    <property type="nucleotide sequence ID" value="NZ_FNPC01000003.1"/>
</dbReference>
<protein>
    <submittedName>
        <fullName evidence="2">3-oxoacyl-[acyl-carrier protein] reductase</fullName>
    </submittedName>
</protein>
<dbReference type="EMBL" id="FNPC01000003">
    <property type="protein sequence ID" value="SDY11425.1"/>
    <property type="molecule type" value="Genomic_DNA"/>
</dbReference>
<dbReference type="AlphaFoldDB" id="A0A1H3H882"/>
<dbReference type="GeneID" id="43837964"/>
<dbReference type="PRINTS" id="PR00081">
    <property type="entry name" value="GDHRDH"/>
</dbReference>